<evidence type="ECO:0008006" key="6">
    <source>
        <dbReference type="Google" id="ProtNLM"/>
    </source>
</evidence>
<gene>
    <name evidence="4" type="ORF">D0862_11728</name>
</gene>
<dbReference type="VEuPathDB" id="FungiDB:BTJ68_10421"/>
<reference evidence="4 5" key="1">
    <citation type="journal article" date="2018" name="BMC Genomics">
        <title>Genomic evidence for intraspecific hybridization in a clonal and extremely halotolerant yeast.</title>
        <authorList>
            <person name="Gostincar C."/>
            <person name="Stajich J.E."/>
            <person name="Zupancic J."/>
            <person name="Zalar P."/>
            <person name="Gunde-Cimerman N."/>
        </authorList>
    </citation>
    <scope>NUCLEOTIDE SEQUENCE [LARGE SCALE GENOMIC DNA]</scope>
    <source>
        <strain evidence="4 5">EXF-171</strain>
    </source>
</reference>
<feature type="domain" description="Metaxin glutathione S-transferase" evidence="2">
    <location>
        <begin position="259"/>
        <end position="326"/>
    </location>
</feature>
<evidence type="ECO:0000259" key="2">
    <source>
        <dbReference type="Pfam" id="PF17171"/>
    </source>
</evidence>
<dbReference type="InterPro" id="IPR021211">
    <property type="entry name" value="SAM35"/>
</dbReference>
<dbReference type="GO" id="GO:0001401">
    <property type="term" value="C:SAM complex"/>
    <property type="evidence" value="ECO:0007669"/>
    <property type="project" value="TreeGrafter"/>
</dbReference>
<dbReference type="Pfam" id="PF17172">
    <property type="entry name" value="GST_N_4"/>
    <property type="match status" value="1"/>
</dbReference>
<dbReference type="Pfam" id="PF10806">
    <property type="entry name" value="SAM35"/>
    <property type="match status" value="1"/>
</dbReference>
<dbReference type="PANTHER" id="PTHR12289">
    <property type="entry name" value="METAXIN RELATED"/>
    <property type="match status" value="1"/>
</dbReference>
<evidence type="ECO:0000313" key="5">
    <source>
        <dbReference type="Proteomes" id="UP000281468"/>
    </source>
</evidence>
<dbReference type="InterPro" id="IPR033468">
    <property type="entry name" value="Metaxin_GST"/>
</dbReference>
<sequence>MPQWMAMPDDDTTAVNAADTSDRHVDPNKGSGRRSWRDLFAIPPPVKRVFDKVPLVTYEANELPARAPRDRGENVLYVFTTNDGARNGRPSFNPSCLRWQVRQDEETSGAYLKFHSVPFSTAPSSNHASPSGSLPFLLPADRSSDSYFKTQEAVTSSKIKKWIIRQRRKEAATINESEDVRYEAYASLLDNRIRRAWLYQLYLNPANAALLHDLYIAPCSSNPFVQLAIGHHLREAATTELTKSLASDTIVEDELMHEAEEAFSALSQLLSENDWFFELDRPSLFDANVFSYTHLLADQGGLQWRENKLGGLLKQHENLLRHRERVVSMYF</sequence>
<dbReference type="SUPFAM" id="SSF47616">
    <property type="entry name" value="GST C-terminal domain-like"/>
    <property type="match status" value="1"/>
</dbReference>
<dbReference type="GO" id="GO:0007005">
    <property type="term" value="P:mitochondrion organization"/>
    <property type="evidence" value="ECO:0007669"/>
    <property type="project" value="TreeGrafter"/>
</dbReference>
<dbReference type="EMBL" id="QWIQ01000525">
    <property type="protein sequence ID" value="RMY83348.1"/>
    <property type="molecule type" value="Genomic_DNA"/>
</dbReference>
<feature type="region of interest" description="Disordered" evidence="1">
    <location>
        <begin position="1"/>
        <end position="33"/>
    </location>
</feature>
<dbReference type="Proteomes" id="UP000281468">
    <property type="component" value="Unassembled WGS sequence"/>
</dbReference>
<evidence type="ECO:0000259" key="3">
    <source>
        <dbReference type="Pfam" id="PF17172"/>
    </source>
</evidence>
<dbReference type="Pfam" id="PF17171">
    <property type="entry name" value="GST_C_6"/>
    <property type="match status" value="1"/>
</dbReference>
<dbReference type="InterPro" id="IPR012336">
    <property type="entry name" value="Thioredoxin-like_fold"/>
</dbReference>
<dbReference type="PANTHER" id="PTHR12289:SF44">
    <property type="entry name" value="OUTER MEMBRANE PROTEIN (SAM35), PUTATIVE (AFU_ORTHOLOGUE AFUA_1G13180)-RELATED"/>
    <property type="match status" value="1"/>
</dbReference>
<dbReference type="InterPro" id="IPR050931">
    <property type="entry name" value="Mito_Protein_Transport_Metaxin"/>
</dbReference>
<accession>A0A3M7F3B3</accession>
<comment type="caution">
    <text evidence="4">The sequence shown here is derived from an EMBL/GenBank/DDBJ whole genome shotgun (WGS) entry which is preliminary data.</text>
</comment>
<name>A0A3M7F3B3_HORWE</name>
<protein>
    <recommendedName>
        <fullName evidence="6">Metaxin glutathione S-transferase domain-containing protein</fullName>
    </recommendedName>
</protein>
<organism evidence="4 5">
    <name type="scientific">Hortaea werneckii</name>
    <name type="common">Black yeast</name>
    <name type="synonym">Cladosporium werneckii</name>
    <dbReference type="NCBI Taxonomy" id="91943"/>
    <lineage>
        <taxon>Eukaryota</taxon>
        <taxon>Fungi</taxon>
        <taxon>Dikarya</taxon>
        <taxon>Ascomycota</taxon>
        <taxon>Pezizomycotina</taxon>
        <taxon>Dothideomycetes</taxon>
        <taxon>Dothideomycetidae</taxon>
        <taxon>Mycosphaerellales</taxon>
        <taxon>Teratosphaeriaceae</taxon>
        <taxon>Hortaea</taxon>
    </lineage>
</organism>
<dbReference type="InterPro" id="IPR036282">
    <property type="entry name" value="Glutathione-S-Trfase_C_sf"/>
</dbReference>
<dbReference type="AlphaFoldDB" id="A0A3M7F3B3"/>
<proteinExistence type="predicted"/>
<feature type="domain" description="Thioredoxin-like fold" evidence="3">
    <location>
        <begin position="110"/>
        <end position="207"/>
    </location>
</feature>
<evidence type="ECO:0000313" key="4">
    <source>
        <dbReference type="EMBL" id="RMY83348.1"/>
    </source>
</evidence>
<evidence type="ECO:0000256" key="1">
    <source>
        <dbReference type="SAM" id="MobiDB-lite"/>
    </source>
</evidence>